<feature type="domain" description="SGNH" evidence="4">
    <location>
        <begin position="465"/>
        <end position="698"/>
    </location>
</feature>
<keyword evidence="2" id="KW-1133">Transmembrane helix</keyword>
<reference evidence="5" key="2">
    <citation type="submission" date="2020-09" db="EMBL/GenBank/DDBJ databases">
        <authorList>
            <person name="Sun Q."/>
            <person name="Zhou Y."/>
        </authorList>
    </citation>
    <scope>NUCLEOTIDE SEQUENCE</scope>
    <source>
        <strain evidence="5">CGMCC 4.7299</strain>
    </source>
</reference>
<dbReference type="Proteomes" id="UP000656042">
    <property type="component" value="Unassembled WGS sequence"/>
</dbReference>
<dbReference type="GO" id="GO:0016020">
    <property type="term" value="C:membrane"/>
    <property type="evidence" value="ECO:0007669"/>
    <property type="project" value="TreeGrafter"/>
</dbReference>
<feature type="transmembrane region" description="Helical" evidence="2">
    <location>
        <begin position="385"/>
        <end position="403"/>
    </location>
</feature>
<dbReference type="PANTHER" id="PTHR23028:SF53">
    <property type="entry name" value="ACYL_TRANSF_3 DOMAIN-CONTAINING PROTEIN"/>
    <property type="match status" value="1"/>
</dbReference>
<gene>
    <name evidence="5" type="ORF">GCM10012284_49300</name>
</gene>
<evidence type="ECO:0000313" key="5">
    <source>
        <dbReference type="EMBL" id="GGL08798.1"/>
    </source>
</evidence>
<feature type="compositionally biased region" description="Basic residues" evidence="1">
    <location>
        <begin position="21"/>
        <end position="31"/>
    </location>
</feature>
<feature type="transmembrane region" description="Helical" evidence="2">
    <location>
        <begin position="347"/>
        <end position="365"/>
    </location>
</feature>
<comment type="caution">
    <text evidence="5">The sequence shown here is derived from an EMBL/GenBank/DDBJ whole genome shotgun (WGS) entry which is preliminary data.</text>
</comment>
<feature type="region of interest" description="Disordered" evidence="1">
    <location>
        <begin position="1"/>
        <end position="36"/>
    </location>
</feature>
<keyword evidence="6" id="KW-1185">Reference proteome</keyword>
<feature type="transmembrane region" description="Helical" evidence="2">
    <location>
        <begin position="105"/>
        <end position="126"/>
    </location>
</feature>
<dbReference type="InterPro" id="IPR043968">
    <property type="entry name" value="SGNH"/>
</dbReference>
<dbReference type="InterPro" id="IPR002656">
    <property type="entry name" value="Acyl_transf_3_dom"/>
</dbReference>
<feature type="transmembrane region" description="Helical" evidence="2">
    <location>
        <begin position="232"/>
        <end position="249"/>
    </location>
</feature>
<feature type="transmembrane region" description="Helical" evidence="2">
    <location>
        <begin position="195"/>
        <end position="212"/>
    </location>
</feature>
<keyword evidence="2" id="KW-0472">Membrane</keyword>
<evidence type="ECO:0000259" key="4">
    <source>
        <dbReference type="Pfam" id="PF19040"/>
    </source>
</evidence>
<protein>
    <submittedName>
        <fullName evidence="5">Acyltransferase</fullName>
    </submittedName>
</protein>
<keyword evidence="2" id="KW-0812">Transmembrane</keyword>
<dbReference type="GO" id="GO:0016747">
    <property type="term" value="F:acyltransferase activity, transferring groups other than amino-acyl groups"/>
    <property type="evidence" value="ECO:0007669"/>
    <property type="project" value="InterPro"/>
</dbReference>
<dbReference type="AlphaFoldDB" id="A0A8J3FRQ0"/>
<sequence length="705" mass="74919">MTANATATVAPQRVPGGRGRPGVHRRTRAGRPRGSGFRPDIEGLRAVAVLLVVLNHAGVPWLGGGYVGVDVFFVISGYLITDLLVRERLRTGTISVTAFYARRALRLLPAATVVLLATLAGAWLWLSPLQFVGYAHDAAASATYWINIRLALDGTDYLAATAPSPFQHFWSLTVEEQFYLVWPAIILITTVRRGHRAALVVLASLIACSYVLSVTETDRSAPWAYFGAHTRVWELGIGALIALASVRVARLPRRIARPLVWTGLAAVLASAVVFDEGTAFPGYVAALPVLGAALVIAGGLAGPDNGLLGLAVMQHLGRYSYSWYLWHWPMLLIAPAALGVTADPVTAVLLATAALALAVGTYHLVEDPLRRRVGLRRPPLRGVAFGLGLAAVTVTAALLAATAPPPVPVGAAAADLRAGLRGPDPGAALAAAVAAADPDGSVPANLEPSLDHAASDRPRLYRDGCHLDFAATATPARCVYGDPTGRVTVALLGDSHAAQWFPALELLARQRHWRLRPFTKSACTAADATVYQTTYKRAYTECDTWRRNTIDTMRTLRPDLVVVASSLKTSRPHGASSGADATAEWRAAWARTFGALRATGARVAWVADTPFLEQDAPECLAAHPDRVGSCAVRRDAALRGLPVRRAVAADAPGRGITVIEPLPWLCATSCPVIVDDVLVYRDSHHLTTVYATLLAPLLGRALPAI</sequence>
<keyword evidence="5" id="KW-0808">Transferase</keyword>
<feature type="transmembrane region" description="Helical" evidence="2">
    <location>
        <begin position="256"/>
        <end position="274"/>
    </location>
</feature>
<feature type="transmembrane region" description="Helical" evidence="2">
    <location>
        <begin position="65"/>
        <end position="85"/>
    </location>
</feature>
<dbReference type="RefSeq" id="WP_189081677.1">
    <property type="nucleotide sequence ID" value="NZ_BMMX01000030.1"/>
</dbReference>
<dbReference type="PANTHER" id="PTHR23028">
    <property type="entry name" value="ACETYLTRANSFERASE"/>
    <property type="match status" value="1"/>
</dbReference>
<feature type="transmembrane region" description="Helical" evidence="2">
    <location>
        <begin position="323"/>
        <end position="341"/>
    </location>
</feature>
<reference evidence="5" key="1">
    <citation type="journal article" date="2014" name="Int. J. Syst. Evol. Microbiol.">
        <title>Complete genome sequence of Corynebacterium casei LMG S-19264T (=DSM 44701T), isolated from a smear-ripened cheese.</title>
        <authorList>
            <consortium name="US DOE Joint Genome Institute (JGI-PGF)"/>
            <person name="Walter F."/>
            <person name="Albersmeier A."/>
            <person name="Kalinowski J."/>
            <person name="Ruckert C."/>
        </authorList>
    </citation>
    <scope>NUCLEOTIDE SEQUENCE</scope>
    <source>
        <strain evidence="5">CGMCC 4.7299</strain>
    </source>
</reference>
<name>A0A8J3FRQ0_9ACTN</name>
<dbReference type="GO" id="GO:0009103">
    <property type="term" value="P:lipopolysaccharide biosynthetic process"/>
    <property type="evidence" value="ECO:0007669"/>
    <property type="project" value="TreeGrafter"/>
</dbReference>
<dbReference type="InterPro" id="IPR050879">
    <property type="entry name" value="Acyltransferase_3"/>
</dbReference>
<proteinExistence type="predicted"/>
<evidence type="ECO:0000313" key="6">
    <source>
        <dbReference type="Proteomes" id="UP000656042"/>
    </source>
</evidence>
<feature type="transmembrane region" description="Helical" evidence="2">
    <location>
        <begin position="280"/>
        <end position="302"/>
    </location>
</feature>
<accession>A0A8J3FRQ0</accession>
<dbReference type="Pfam" id="PF01757">
    <property type="entry name" value="Acyl_transf_3"/>
    <property type="match status" value="1"/>
</dbReference>
<organism evidence="5 6">
    <name type="scientific">Mangrovihabitans endophyticus</name>
    <dbReference type="NCBI Taxonomy" id="1751298"/>
    <lineage>
        <taxon>Bacteria</taxon>
        <taxon>Bacillati</taxon>
        <taxon>Actinomycetota</taxon>
        <taxon>Actinomycetes</taxon>
        <taxon>Micromonosporales</taxon>
        <taxon>Micromonosporaceae</taxon>
        <taxon>Mangrovihabitans</taxon>
    </lineage>
</organism>
<feature type="transmembrane region" description="Helical" evidence="2">
    <location>
        <begin position="169"/>
        <end position="188"/>
    </location>
</feature>
<dbReference type="Pfam" id="PF19040">
    <property type="entry name" value="SGNH"/>
    <property type="match status" value="1"/>
</dbReference>
<evidence type="ECO:0000259" key="3">
    <source>
        <dbReference type="Pfam" id="PF01757"/>
    </source>
</evidence>
<evidence type="ECO:0000256" key="2">
    <source>
        <dbReference type="SAM" id="Phobius"/>
    </source>
</evidence>
<evidence type="ECO:0000256" key="1">
    <source>
        <dbReference type="SAM" id="MobiDB-lite"/>
    </source>
</evidence>
<feature type="domain" description="Acyltransferase 3" evidence="3">
    <location>
        <begin position="40"/>
        <end position="361"/>
    </location>
</feature>
<dbReference type="EMBL" id="BMMX01000030">
    <property type="protein sequence ID" value="GGL08798.1"/>
    <property type="molecule type" value="Genomic_DNA"/>
</dbReference>
<keyword evidence="5" id="KW-0012">Acyltransferase</keyword>